<evidence type="ECO:0000313" key="1">
    <source>
        <dbReference type="EMBL" id="RAL50006.1"/>
    </source>
</evidence>
<keyword evidence="2" id="KW-1185">Reference proteome</keyword>
<dbReference type="Proteomes" id="UP000249390">
    <property type="component" value="Unassembled WGS sequence"/>
</dbReference>
<gene>
    <name evidence="1" type="ORF">DM860_016782</name>
</gene>
<name>A0A328DXP7_9ASTE</name>
<dbReference type="EMBL" id="NQVE01000072">
    <property type="protein sequence ID" value="RAL50006.1"/>
    <property type="molecule type" value="Genomic_DNA"/>
</dbReference>
<proteinExistence type="predicted"/>
<evidence type="ECO:0000313" key="2">
    <source>
        <dbReference type="Proteomes" id="UP000249390"/>
    </source>
</evidence>
<protein>
    <submittedName>
        <fullName evidence="1">Uncharacterized protein</fullName>
    </submittedName>
</protein>
<reference evidence="1 2" key="1">
    <citation type="submission" date="2018-06" db="EMBL/GenBank/DDBJ databases">
        <title>The Genome of Cuscuta australis (Dodder) Provides Insight into the Evolution of Plant Parasitism.</title>
        <authorList>
            <person name="Liu H."/>
        </authorList>
    </citation>
    <scope>NUCLEOTIDE SEQUENCE [LARGE SCALE GENOMIC DNA]</scope>
    <source>
        <strain evidence="2">cv. Yunnan</strain>
        <tissue evidence="1">Vines</tissue>
    </source>
</reference>
<accession>A0A328DXP7</accession>
<organism evidence="1 2">
    <name type="scientific">Cuscuta australis</name>
    <dbReference type="NCBI Taxonomy" id="267555"/>
    <lineage>
        <taxon>Eukaryota</taxon>
        <taxon>Viridiplantae</taxon>
        <taxon>Streptophyta</taxon>
        <taxon>Embryophyta</taxon>
        <taxon>Tracheophyta</taxon>
        <taxon>Spermatophyta</taxon>
        <taxon>Magnoliopsida</taxon>
        <taxon>eudicotyledons</taxon>
        <taxon>Gunneridae</taxon>
        <taxon>Pentapetalae</taxon>
        <taxon>asterids</taxon>
        <taxon>lamiids</taxon>
        <taxon>Solanales</taxon>
        <taxon>Convolvulaceae</taxon>
        <taxon>Cuscuteae</taxon>
        <taxon>Cuscuta</taxon>
        <taxon>Cuscuta subgen. Grammica</taxon>
        <taxon>Cuscuta sect. Cleistogrammica</taxon>
    </lineage>
</organism>
<comment type="caution">
    <text evidence="1">The sequence shown here is derived from an EMBL/GenBank/DDBJ whole genome shotgun (WGS) entry which is preliminary data.</text>
</comment>
<sequence>MVDDAVPREAFFAHHDPLNAKAFGAHVTENLQPIQPVSQPSKVHVGGRFYCVKTCEDINMDLQSLGMILRVAPSNKPVELKAADESLNQIDVSPSNLPLLDFFHVLRYRLRGAETSSTIGMLT</sequence>
<dbReference type="AlphaFoldDB" id="A0A328DXP7"/>